<protein>
    <submittedName>
        <fullName evidence="5">Polysaccharide deacetylase family protein</fullName>
        <ecNumber evidence="5">3.-.-.-</ecNumber>
    </submittedName>
</protein>
<dbReference type="Pfam" id="PF01522">
    <property type="entry name" value="Polysacc_deac_1"/>
    <property type="match status" value="1"/>
</dbReference>
<dbReference type="PANTHER" id="PTHR34216:SF3">
    <property type="entry name" value="POLY-BETA-1,6-N-ACETYL-D-GLUCOSAMINE N-DEACETYLASE"/>
    <property type="match status" value="1"/>
</dbReference>
<dbReference type="RefSeq" id="WP_376865359.1">
    <property type="nucleotide sequence ID" value="NZ_JBHRYB010000005.1"/>
</dbReference>
<keyword evidence="2 3" id="KW-0732">Signal</keyword>
<dbReference type="InterPro" id="IPR002509">
    <property type="entry name" value="NODB_dom"/>
</dbReference>
<evidence type="ECO:0000256" key="3">
    <source>
        <dbReference type="SAM" id="SignalP"/>
    </source>
</evidence>
<dbReference type="InterPro" id="IPR011330">
    <property type="entry name" value="Glyco_hydro/deAcase_b/a-brl"/>
</dbReference>
<name>A0ABV7VU56_9GAMM</name>
<dbReference type="Gene3D" id="3.20.20.370">
    <property type="entry name" value="Glycoside hydrolase/deacetylase"/>
    <property type="match status" value="1"/>
</dbReference>
<dbReference type="Proteomes" id="UP001595722">
    <property type="component" value="Unassembled WGS sequence"/>
</dbReference>
<evidence type="ECO:0000256" key="1">
    <source>
        <dbReference type="ARBA" id="ARBA00004613"/>
    </source>
</evidence>
<dbReference type="EMBL" id="JBHRYB010000005">
    <property type="protein sequence ID" value="MFC3679618.1"/>
    <property type="molecule type" value="Genomic_DNA"/>
</dbReference>
<accession>A0ABV7VU56</accession>
<comment type="caution">
    <text evidence="5">The sequence shown here is derived from an EMBL/GenBank/DDBJ whole genome shotgun (WGS) entry which is preliminary data.</text>
</comment>
<feature type="signal peptide" evidence="3">
    <location>
        <begin position="1"/>
        <end position="23"/>
    </location>
</feature>
<feature type="domain" description="NodB homology" evidence="4">
    <location>
        <begin position="80"/>
        <end position="288"/>
    </location>
</feature>
<dbReference type="PROSITE" id="PS51677">
    <property type="entry name" value="NODB"/>
    <property type="match status" value="1"/>
</dbReference>
<keyword evidence="5" id="KW-0378">Hydrolase</keyword>
<dbReference type="PANTHER" id="PTHR34216">
    <property type="match status" value="1"/>
</dbReference>
<proteinExistence type="predicted"/>
<comment type="subcellular location">
    <subcellularLocation>
        <location evidence="1">Secreted</location>
    </subcellularLocation>
</comment>
<evidence type="ECO:0000313" key="6">
    <source>
        <dbReference type="Proteomes" id="UP001595722"/>
    </source>
</evidence>
<dbReference type="SUPFAM" id="SSF88713">
    <property type="entry name" value="Glycoside hydrolase/deacetylase"/>
    <property type="match status" value="1"/>
</dbReference>
<reference evidence="6" key="1">
    <citation type="journal article" date="2019" name="Int. J. Syst. Evol. Microbiol.">
        <title>The Global Catalogue of Microorganisms (GCM) 10K type strain sequencing project: providing services to taxonomists for standard genome sequencing and annotation.</title>
        <authorList>
            <consortium name="The Broad Institute Genomics Platform"/>
            <consortium name="The Broad Institute Genome Sequencing Center for Infectious Disease"/>
            <person name="Wu L."/>
            <person name="Ma J."/>
        </authorList>
    </citation>
    <scope>NUCLEOTIDE SEQUENCE [LARGE SCALE GENOMIC DNA]</scope>
    <source>
        <strain evidence="6">KCTC 42424</strain>
    </source>
</reference>
<dbReference type="CDD" id="cd10973">
    <property type="entry name" value="CE4_DAC_u4_5s"/>
    <property type="match status" value="1"/>
</dbReference>
<dbReference type="EC" id="3.-.-.-" evidence="5"/>
<evidence type="ECO:0000259" key="4">
    <source>
        <dbReference type="PROSITE" id="PS51677"/>
    </source>
</evidence>
<evidence type="ECO:0000256" key="2">
    <source>
        <dbReference type="ARBA" id="ARBA00022729"/>
    </source>
</evidence>
<evidence type="ECO:0000313" key="5">
    <source>
        <dbReference type="EMBL" id="MFC3679618.1"/>
    </source>
</evidence>
<dbReference type="InterPro" id="IPR051398">
    <property type="entry name" value="Polysacch_Deacetylase"/>
</dbReference>
<feature type="chain" id="PRO_5046673526" evidence="3">
    <location>
        <begin position="24"/>
        <end position="353"/>
    </location>
</feature>
<gene>
    <name evidence="5" type="ORF">ACFOMG_05765</name>
</gene>
<keyword evidence="6" id="KW-1185">Reference proteome</keyword>
<dbReference type="GO" id="GO:0016787">
    <property type="term" value="F:hydrolase activity"/>
    <property type="evidence" value="ECO:0007669"/>
    <property type="project" value="UniProtKB-KW"/>
</dbReference>
<sequence length="353" mass="39541">MKIVKTVLTTLALAGFFSVPAQALVILQYHHVDSTTPAVTSIDPAMFEQHMQLLEQQGKEIIDLKSAIQTLDQGDELPLNAVAITFDDAWLSIYDNAFPALKKRAWPFTVFVNTQAVDQQHSKVMSWEQLAELQQHGGLIANHGVSHPYLLEKPAELSWDEWLTREILTAEKRIENKLGVSHKMLAYPYGEFNLAITDWVREQGFIAFGQQSGPVGKDSNHQALPRFPASGVYANPQTLKTKLNTLAFPHQQDLLVEPLLNENNPPALTLTVTSDDLYRSQVQCYASGEGAIPTEVVASRNDQQIQVLTINTRANKAITAGRGRYNCTAPSKQHKGWFYWYSQVWINTSVSNR</sequence>
<organism evidence="5 6">
    <name type="scientific">Bacterioplanoides pacificum</name>
    <dbReference type="NCBI Taxonomy" id="1171596"/>
    <lineage>
        <taxon>Bacteria</taxon>
        <taxon>Pseudomonadati</taxon>
        <taxon>Pseudomonadota</taxon>
        <taxon>Gammaproteobacteria</taxon>
        <taxon>Oceanospirillales</taxon>
        <taxon>Oceanospirillaceae</taxon>
        <taxon>Bacterioplanoides</taxon>
    </lineage>
</organism>